<accession>A0A8A1M346</accession>
<reference evidence="1" key="1">
    <citation type="submission" date="2021-01" db="EMBL/GenBank/DDBJ databases">
        <title>Chromosome-level genome assembly of a human fungal pathogen reveals clustering of transcriptionally co-regulated genes.</title>
        <authorList>
            <person name="Voorhies M."/>
            <person name="Cohen S."/>
            <person name="Shea T.P."/>
            <person name="Petrus S."/>
            <person name="Munoz J.F."/>
            <person name="Poplawski S."/>
            <person name="Goldman W.E."/>
            <person name="Michael T."/>
            <person name="Cuomo C.A."/>
            <person name="Sil A."/>
            <person name="Beyhan S."/>
        </authorList>
    </citation>
    <scope>NUCLEOTIDE SEQUENCE</scope>
    <source>
        <strain evidence="1">WU24</strain>
    </source>
</reference>
<evidence type="ECO:0000313" key="2">
    <source>
        <dbReference type="Proteomes" id="UP000663671"/>
    </source>
</evidence>
<dbReference type="VEuPathDB" id="FungiDB:I7I51_05289"/>
<gene>
    <name evidence="1" type="ORF">I7I51_05289</name>
</gene>
<organism evidence="1 2">
    <name type="scientific">Ajellomyces capsulatus</name>
    <name type="common">Darling's disease fungus</name>
    <name type="synonym">Histoplasma capsulatum</name>
    <dbReference type="NCBI Taxonomy" id="5037"/>
    <lineage>
        <taxon>Eukaryota</taxon>
        <taxon>Fungi</taxon>
        <taxon>Dikarya</taxon>
        <taxon>Ascomycota</taxon>
        <taxon>Pezizomycotina</taxon>
        <taxon>Eurotiomycetes</taxon>
        <taxon>Eurotiomycetidae</taxon>
        <taxon>Onygenales</taxon>
        <taxon>Ajellomycetaceae</taxon>
        <taxon>Histoplasma</taxon>
    </lineage>
</organism>
<dbReference type="AlphaFoldDB" id="A0A8A1M346"/>
<proteinExistence type="predicted"/>
<dbReference type="Proteomes" id="UP000663671">
    <property type="component" value="Chromosome 4"/>
</dbReference>
<dbReference type="OrthoDB" id="4183343at2759"/>
<dbReference type="EMBL" id="CP069110">
    <property type="protein sequence ID" value="QSS60489.1"/>
    <property type="molecule type" value="Genomic_DNA"/>
</dbReference>
<evidence type="ECO:0000313" key="1">
    <source>
        <dbReference type="EMBL" id="QSS60489.1"/>
    </source>
</evidence>
<sequence>MFLSTLTEWCALLKHPGLSELEPGNGGKLAYITQTMYQRVTALGTMKYESTTGNSKNRNIHLHNPFQLPQTTSQLEANTPENHAIFPNPNFSRVSMRFAICHEAMRILPRLQRRAGFEK</sequence>
<name>A0A8A1M346_AJECA</name>
<protein>
    <submittedName>
        <fullName evidence="1">Uncharacterized protein</fullName>
    </submittedName>
</protein>